<organism evidence="1 2">
    <name type="scientific">Reticulomyxa filosa</name>
    <dbReference type="NCBI Taxonomy" id="46433"/>
    <lineage>
        <taxon>Eukaryota</taxon>
        <taxon>Sar</taxon>
        <taxon>Rhizaria</taxon>
        <taxon>Retaria</taxon>
        <taxon>Foraminifera</taxon>
        <taxon>Monothalamids</taxon>
        <taxon>Reticulomyxidae</taxon>
        <taxon>Reticulomyxa</taxon>
    </lineage>
</organism>
<reference evidence="1 2" key="1">
    <citation type="journal article" date="2013" name="Curr. Biol.">
        <title>The Genome of the Foraminiferan Reticulomyxa filosa.</title>
        <authorList>
            <person name="Glockner G."/>
            <person name="Hulsmann N."/>
            <person name="Schleicher M."/>
            <person name="Noegel A.A."/>
            <person name="Eichinger L."/>
            <person name="Gallinger C."/>
            <person name="Pawlowski J."/>
            <person name="Sierra R."/>
            <person name="Euteneuer U."/>
            <person name="Pillet L."/>
            <person name="Moustafa A."/>
            <person name="Platzer M."/>
            <person name="Groth M."/>
            <person name="Szafranski K."/>
            <person name="Schliwa M."/>
        </authorList>
    </citation>
    <scope>NUCLEOTIDE SEQUENCE [LARGE SCALE GENOMIC DNA]</scope>
</reference>
<comment type="caution">
    <text evidence="1">The sequence shown here is derived from an EMBL/GenBank/DDBJ whole genome shotgun (WGS) entry which is preliminary data.</text>
</comment>
<accession>X6LV12</accession>
<feature type="non-terminal residue" evidence="1">
    <location>
        <position position="309"/>
    </location>
</feature>
<dbReference type="Proteomes" id="UP000023152">
    <property type="component" value="Unassembled WGS sequence"/>
</dbReference>
<keyword evidence="2" id="KW-1185">Reference proteome</keyword>
<protein>
    <submittedName>
        <fullName evidence="1">Uncharacterized protein</fullName>
    </submittedName>
</protein>
<name>X6LV12_RETFI</name>
<evidence type="ECO:0000313" key="2">
    <source>
        <dbReference type="Proteomes" id="UP000023152"/>
    </source>
</evidence>
<dbReference type="AlphaFoldDB" id="X6LV12"/>
<dbReference type="EMBL" id="ASPP01028124">
    <property type="protein sequence ID" value="ETO05439.1"/>
    <property type="molecule type" value="Genomic_DNA"/>
</dbReference>
<sequence>MADEQVLNKTLQSGFYHLKFSHLIDAPFALSNLFGMQDPKWTKVQSVMIQRLQWTIQETIPTDDVLCEVNESFQQNLNALHRYNLVKEYQNVVDYVVTVGWTRVLLSFYDNCYFKVVFIIITIIFKNWKVLLQAINDKNESMQQMKQIFLSSAMTKIIPLFGASGVLEKHAHLYCPTMRYEAQFPFSWNFHVWCFDKISNTMKLPLPSGNMTHVQQDKIVISSNEDVEESANRLKDILQTRNEPFTLLNKCNPQSCEYYTKDVIRGKYHMYIKLKGDDQLCACIKGIVFCMVWLVSGKNNRIHIPMIES</sequence>
<gene>
    <name evidence="1" type="ORF">RFI_31957</name>
</gene>
<evidence type="ECO:0000313" key="1">
    <source>
        <dbReference type="EMBL" id="ETO05439.1"/>
    </source>
</evidence>
<proteinExistence type="predicted"/>